<accession>A0ABQ6MUK2</accession>
<evidence type="ECO:0000313" key="1">
    <source>
        <dbReference type="EMBL" id="GMI32945.1"/>
    </source>
</evidence>
<dbReference type="EMBL" id="BRYB01003226">
    <property type="protein sequence ID" value="GMI32945.1"/>
    <property type="molecule type" value="Genomic_DNA"/>
</dbReference>
<dbReference type="Proteomes" id="UP001165060">
    <property type="component" value="Unassembled WGS sequence"/>
</dbReference>
<reference evidence="1 2" key="1">
    <citation type="journal article" date="2023" name="Commun. Biol.">
        <title>Genome analysis of Parmales, the sister group of diatoms, reveals the evolutionary specialization of diatoms from phago-mixotrophs to photoautotrophs.</title>
        <authorList>
            <person name="Ban H."/>
            <person name="Sato S."/>
            <person name="Yoshikawa S."/>
            <person name="Yamada K."/>
            <person name="Nakamura Y."/>
            <person name="Ichinomiya M."/>
            <person name="Sato N."/>
            <person name="Blanc-Mathieu R."/>
            <person name="Endo H."/>
            <person name="Kuwata A."/>
            <person name="Ogata H."/>
        </authorList>
    </citation>
    <scope>NUCLEOTIDE SEQUENCE [LARGE SCALE GENOMIC DNA]</scope>
</reference>
<proteinExistence type="predicted"/>
<organism evidence="1 2">
    <name type="scientific">Tetraparma gracilis</name>
    <dbReference type="NCBI Taxonomy" id="2962635"/>
    <lineage>
        <taxon>Eukaryota</taxon>
        <taxon>Sar</taxon>
        <taxon>Stramenopiles</taxon>
        <taxon>Ochrophyta</taxon>
        <taxon>Bolidophyceae</taxon>
        <taxon>Parmales</taxon>
        <taxon>Triparmaceae</taxon>
        <taxon>Tetraparma</taxon>
    </lineage>
</organism>
<name>A0ABQ6MUK2_9STRA</name>
<protein>
    <submittedName>
        <fullName evidence="1">Uncharacterized protein</fullName>
    </submittedName>
</protein>
<gene>
    <name evidence="1" type="ORF">TeGR_g14808</name>
</gene>
<sequence length="192" mass="20114">MGSERPPLDASKYWKHALLACLAGVLYSLLAAVLSTAEIRLLDPGDSLQMREVFFGEGGSGNPNGLPTVVLCYSEEDSAQGKPMYSAFVDAHASLGALAGFAAVDCGGLLESGSTISSRFGIDASAQPAAVFVAGGRLGKPRQIRARDMKTGYQLGKTLRAMLEPRTAKVETGKQVRRECGGCVCVWGGGRS</sequence>
<keyword evidence="2" id="KW-1185">Reference proteome</keyword>
<comment type="caution">
    <text evidence="1">The sequence shown here is derived from an EMBL/GenBank/DDBJ whole genome shotgun (WGS) entry which is preliminary data.</text>
</comment>
<evidence type="ECO:0000313" key="2">
    <source>
        <dbReference type="Proteomes" id="UP001165060"/>
    </source>
</evidence>